<organism evidence="1">
    <name type="scientific">Anguilla anguilla</name>
    <name type="common">European freshwater eel</name>
    <name type="synonym">Muraena anguilla</name>
    <dbReference type="NCBI Taxonomy" id="7936"/>
    <lineage>
        <taxon>Eukaryota</taxon>
        <taxon>Metazoa</taxon>
        <taxon>Chordata</taxon>
        <taxon>Craniata</taxon>
        <taxon>Vertebrata</taxon>
        <taxon>Euteleostomi</taxon>
        <taxon>Actinopterygii</taxon>
        <taxon>Neopterygii</taxon>
        <taxon>Teleostei</taxon>
        <taxon>Anguilliformes</taxon>
        <taxon>Anguillidae</taxon>
        <taxon>Anguilla</taxon>
    </lineage>
</organism>
<accession>A0A0E9ULH5</accession>
<proteinExistence type="predicted"/>
<reference evidence="1" key="2">
    <citation type="journal article" date="2015" name="Fish Shellfish Immunol.">
        <title>Early steps in the European eel (Anguilla anguilla)-Vibrio vulnificus interaction in the gills: Role of the RtxA13 toxin.</title>
        <authorList>
            <person name="Callol A."/>
            <person name="Pajuelo D."/>
            <person name="Ebbesson L."/>
            <person name="Teles M."/>
            <person name="MacKenzie S."/>
            <person name="Amaro C."/>
        </authorList>
    </citation>
    <scope>NUCLEOTIDE SEQUENCE</scope>
</reference>
<dbReference type="EMBL" id="GBXM01041925">
    <property type="protein sequence ID" value="JAH66652.1"/>
    <property type="molecule type" value="Transcribed_RNA"/>
</dbReference>
<name>A0A0E9ULH5_ANGAN</name>
<dbReference type="AlphaFoldDB" id="A0A0E9ULH5"/>
<protein>
    <submittedName>
        <fullName evidence="1">Uncharacterized protein</fullName>
    </submittedName>
</protein>
<evidence type="ECO:0000313" key="1">
    <source>
        <dbReference type="EMBL" id="JAH66652.1"/>
    </source>
</evidence>
<reference evidence="1" key="1">
    <citation type="submission" date="2014-11" db="EMBL/GenBank/DDBJ databases">
        <authorList>
            <person name="Amaro Gonzalez C."/>
        </authorList>
    </citation>
    <scope>NUCLEOTIDE SEQUENCE</scope>
</reference>
<sequence length="35" mass="4237">MIYCVRAFSNYCNLRGIIYVLVVVNHRTPALHWQW</sequence>